<evidence type="ECO:0000313" key="1">
    <source>
        <dbReference type="EMBL" id="SIS97158.1"/>
    </source>
</evidence>
<dbReference type="PANTHER" id="PTHR43857">
    <property type="entry name" value="BLR7761 PROTEIN"/>
    <property type="match status" value="1"/>
</dbReference>
<dbReference type="OrthoDB" id="9783572at2"/>
<dbReference type="CDD" id="cd06154">
    <property type="entry name" value="YjgF_YER057c_UK114_like_6"/>
    <property type="match status" value="1"/>
</dbReference>
<accession>A0A1N7NFZ4</accession>
<protein>
    <submittedName>
        <fullName evidence="1">Enamine deaminase RidA, house cleaning of reactive enamine intermediates, YjgF/YER057c/UK114 family</fullName>
    </submittedName>
</protein>
<sequence length="131" mass="13726">MSKRTLISSGSPNEPVIGFSRAVRVGNTIAVAGTGPMGADGKLVGPGDLYAQTKQCLETIKAAIEQAGGSLADTVRTTVMLTSADDWREAARAHGEFFSEIRPACTFVVVTGFVNPDWLVEIEADAIIADA</sequence>
<evidence type="ECO:0000313" key="2">
    <source>
        <dbReference type="Proteomes" id="UP000185678"/>
    </source>
</evidence>
<reference evidence="1 2" key="1">
    <citation type="submission" date="2017-01" db="EMBL/GenBank/DDBJ databases">
        <authorList>
            <person name="Mah S.A."/>
            <person name="Swanson W.J."/>
            <person name="Moy G.W."/>
            <person name="Vacquier V.D."/>
        </authorList>
    </citation>
    <scope>NUCLEOTIDE SEQUENCE [LARGE SCALE GENOMIC DNA]</scope>
    <source>
        <strain evidence="1 2">DSM 11589</strain>
    </source>
</reference>
<dbReference type="RefSeq" id="WP_076401029.1">
    <property type="nucleotide sequence ID" value="NZ_FTOA01000005.1"/>
</dbReference>
<organism evidence="1 2">
    <name type="scientific">Insolitispirillum peregrinum</name>
    <dbReference type="NCBI Taxonomy" id="80876"/>
    <lineage>
        <taxon>Bacteria</taxon>
        <taxon>Pseudomonadati</taxon>
        <taxon>Pseudomonadota</taxon>
        <taxon>Alphaproteobacteria</taxon>
        <taxon>Rhodospirillales</taxon>
        <taxon>Novispirillaceae</taxon>
        <taxon>Insolitispirillum</taxon>
    </lineage>
</organism>
<dbReference type="PANTHER" id="PTHR43857:SF1">
    <property type="entry name" value="YJGH FAMILY PROTEIN"/>
    <property type="match status" value="1"/>
</dbReference>
<dbReference type="InterPro" id="IPR035959">
    <property type="entry name" value="RutC-like_sf"/>
</dbReference>
<dbReference type="Pfam" id="PF01042">
    <property type="entry name" value="Ribonuc_L-PSP"/>
    <property type="match status" value="1"/>
</dbReference>
<gene>
    <name evidence="1" type="ORF">SAMN05421779_10589</name>
</gene>
<proteinExistence type="predicted"/>
<dbReference type="Gene3D" id="3.30.1330.40">
    <property type="entry name" value="RutC-like"/>
    <property type="match status" value="1"/>
</dbReference>
<dbReference type="STRING" id="80876.SAMN05421779_10589"/>
<dbReference type="SUPFAM" id="SSF55298">
    <property type="entry name" value="YjgF-like"/>
    <property type="match status" value="1"/>
</dbReference>
<dbReference type="Proteomes" id="UP000185678">
    <property type="component" value="Unassembled WGS sequence"/>
</dbReference>
<dbReference type="EMBL" id="FTOA01000005">
    <property type="protein sequence ID" value="SIS97158.1"/>
    <property type="molecule type" value="Genomic_DNA"/>
</dbReference>
<keyword evidence="2" id="KW-1185">Reference proteome</keyword>
<name>A0A1N7NFZ4_9PROT</name>
<dbReference type="AlphaFoldDB" id="A0A1N7NFZ4"/>
<dbReference type="InterPro" id="IPR006175">
    <property type="entry name" value="YjgF/YER057c/UK114"/>
</dbReference>